<evidence type="ECO:0000313" key="3">
    <source>
        <dbReference type="EMBL" id="QIB34269.1"/>
    </source>
</evidence>
<keyword evidence="4" id="KW-1185">Reference proteome</keyword>
<dbReference type="InterPro" id="IPR051159">
    <property type="entry name" value="Hexapeptide_acetyltransf"/>
</dbReference>
<accession>A0A6P1YLS6</accession>
<dbReference type="Pfam" id="PF13692">
    <property type="entry name" value="Glyco_trans_1_4"/>
    <property type="match status" value="1"/>
</dbReference>
<dbReference type="AlphaFoldDB" id="A0A6P1YLS6"/>
<dbReference type="GO" id="GO:0008374">
    <property type="term" value="F:O-acyltransferase activity"/>
    <property type="evidence" value="ECO:0007669"/>
    <property type="project" value="TreeGrafter"/>
</dbReference>
<dbReference type="Proteomes" id="UP000464751">
    <property type="component" value="Chromosome"/>
</dbReference>
<keyword evidence="2 3" id="KW-0808">Transferase</keyword>
<sequence>MSPPKDHLYQDLASFRVPPGFRGRSGVIVLLWQLTQATLFRLSPQPAYGWRRFLLRLFGAQVGVGVLIRSTARVTYPWKVILEDRCWIGDDVEIYSLGPIQIGHDAVVSQRSYLCAGSHDYKDMSFPLITKPIIIEPEAWIATGCFVAPGVRVGRGAIVAATSTVTTDVPAAMIVAGTPAVPLKSRPPAQRADNSTLAEGRIRVDIIGQLPPPVHGFSFITACVVDVLKTREDIAVTTFNIAKPPDRSGLKGALSRVTRSLGAAAAVLRGPRTQDRVCYIACDGGLGLVFTILFLAAARFAGRRAILHHHSFNYITTKRLLMRIVVGLGGRSLRHVFLCESMRDMFIARYGAGITSTIVSNAAFLPPPTDIPGRRDSDGTLVLGHLSNLSREKGLYLFLDLLETLAGQGVPVRGILAGPVAAEADRARIEQARAVLGTRLDYRGPLYGPQKRDFYEEIDVFIFPTTYENEAQPVVLFEAQAAGNLIVAYGRGCIGRQVGAYGCVIAEAADFIGTASLWLTDRANGIGQPDTRAEVRRFYAEQHAASKKDALSIIDA</sequence>
<dbReference type="Gene3D" id="2.160.10.10">
    <property type="entry name" value="Hexapeptide repeat proteins"/>
    <property type="match status" value="1"/>
</dbReference>
<dbReference type="GO" id="GO:0005829">
    <property type="term" value="C:cytosol"/>
    <property type="evidence" value="ECO:0007669"/>
    <property type="project" value="TreeGrafter"/>
</dbReference>
<dbReference type="PANTHER" id="PTHR23416:SF23">
    <property type="entry name" value="ACETYLTRANSFERASE C18B11.09C-RELATED"/>
    <property type="match status" value="1"/>
</dbReference>
<dbReference type="CDD" id="cd05825">
    <property type="entry name" value="LbH_wcaF_like"/>
    <property type="match status" value="1"/>
</dbReference>
<dbReference type="SUPFAM" id="SSF51161">
    <property type="entry name" value="Trimeric LpxA-like enzymes"/>
    <property type="match status" value="1"/>
</dbReference>
<proteinExistence type="inferred from homology"/>
<gene>
    <name evidence="3" type="primary">wcaF</name>
    <name evidence="3" type="ORF">G3A50_11525</name>
</gene>
<dbReference type="CDD" id="cd03801">
    <property type="entry name" value="GT4_PimA-like"/>
    <property type="match status" value="1"/>
</dbReference>
<dbReference type="KEGG" id="apra:G3A50_11525"/>
<evidence type="ECO:0000256" key="2">
    <source>
        <dbReference type="ARBA" id="ARBA00022679"/>
    </source>
</evidence>
<dbReference type="Gene3D" id="3.40.50.2000">
    <property type="entry name" value="Glycogen Phosphorylase B"/>
    <property type="match status" value="2"/>
</dbReference>
<dbReference type="EMBL" id="CP048630">
    <property type="protein sequence ID" value="QIB34269.1"/>
    <property type="molecule type" value="Genomic_DNA"/>
</dbReference>
<dbReference type="PANTHER" id="PTHR23416">
    <property type="entry name" value="SIALIC ACID SYNTHASE-RELATED"/>
    <property type="match status" value="1"/>
</dbReference>
<evidence type="ECO:0000313" key="4">
    <source>
        <dbReference type="Proteomes" id="UP000464751"/>
    </source>
</evidence>
<dbReference type="NCBIfam" id="NF007797">
    <property type="entry name" value="PRK10502.1"/>
    <property type="match status" value="1"/>
</dbReference>
<evidence type="ECO:0000256" key="1">
    <source>
        <dbReference type="ARBA" id="ARBA00007274"/>
    </source>
</evidence>
<dbReference type="InterPro" id="IPR011004">
    <property type="entry name" value="Trimer_LpxA-like_sf"/>
</dbReference>
<reference evidence="3 4" key="1">
    <citation type="submission" date="2020-02" db="EMBL/GenBank/DDBJ databases">
        <authorList>
            <person name="Li G."/>
        </authorList>
    </citation>
    <scope>NUCLEOTIDE SEQUENCE [LARGE SCALE GENOMIC DNA]</scope>
    <source>
        <strain evidence="3 4">DSM 102029</strain>
    </source>
</reference>
<protein>
    <submittedName>
        <fullName evidence="3">Colanic acid biosynthesis acetyltransferase WcaF</fullName>
    </submittedName>
</protein>
<dbReference type="RefSeq" id="WP_163075414.1">
    <property type="nucleotide sequence ID" value="NZ_CP048630.1"/>
</dbReference>
<dbReference type="SUPFAM" id="SSF53756">
    <property type="entry name" value="UDP-Glycosyltransferase/glycogen phosphorylase"/>
    <property type="match status" value="1"/>
</dbReference>
<organism evidence="3 4">
    <name type="scientific">Ancylobacter pratisalsi</name>
    <dbReference type="NCBI Taxonomy" id="1745854"/>
    <lineage>
        <taxon>Bacteria</taxon>
        <taxon>Pseudomonadati</taxon>
        <taxon>Pseudomonadota</taxon>
        <taxon>Alphaproteobacteria</taxon>
        <taxon>Hyphomicrobiales</taxon>
        <taxon>Xanthobacteraceae</taxon>
        <taxon>Ancylobacter</taxon>
    </lineage>
</organism>
<name>A0A6P1YLS6_9HYPH</name>
<comment type="similarity">
    <text evidence="1">Belongs to the transferase hexapeptide repeat family.</text>
</comment>